<accession>A0A1S1NX59</accession>
<dbReference type="Proteomes" id="UP000322553">
    <property type="component" value="Chromosome"/>
</dbReference>
<protein>
    <submittedName>
        <fullName evidence="3">DEAD/DEAH box helicase</fullName>
    </submittedName>
</protein>
<organism evidence="3 4">
    <name type="scientific">Kushneria phosphatilytica</name>
    <dbReference type="NCBI Taxonomy" id="657387"/>
    <lineage>
        <taxon>Bacteria</taxon>
        <taxon>Pseudomonadati</taxon>
        <taxon>Pseudomonadota</taxon>
        <taxon>Gammaproteobacteria</taxon>
        <taxon>Oceanospirillales</taxon>
        <taxon>Halomonadaceae</taxon>
        <taxon>Kushneria</taxon>
    </lineage>
</organism>
<dbReference type="Gene3D" id="3.40.50.300">
    <property type="entry name" value="P-loop containing nucleotide triphosphate hydrolases"/>
    <property type="match status" value="1"/>
</dbReference>
<evidence type="ECO:0000313" key="3">
    <source>
        <dbReference type="EMBL" id="QEL11343.1"/>
    </source>
</evidence>
<reference evidence="3 4" key="1">
    <citation type="submission" date="2019-08" db="EMBL/GenBank/DDBJ databases">
        <title>Complete genome sequence of Kushneria sp. YCWA18, a halophilic phosphate-solubilizing bacterium isolated from Daqiao saltern in China.</title>
        <authorList>
            <person name="Du G.-X."/>
            <person name="Qu L.-Y."/>
        </authorList>
    </citation>
    <scope>NUCLEOTIDE SEQUENCE [LARGE SCALE GENOMIC DNA]</scope>
    <source>
        <strain evidence="3 4">YCWA18</strain>
    </source>
</reference>
<dbReference type="InterPro" id="IPR014001">
    <property type="entry name" value="Helicase_ATP-bd"/>
</dbReference>
<dbReference type="InterPro" id="IPR027417">
    <property type="entry name" value="P-loop_NTPase"/>
</dbReference>
<dbReference type="GO" id="GO:0016787">
    <property type="term" value="F:hydrolase activity"/>
    <property type="evidence" value="ECO:0007669"/>
    <property type="project" value="UniProtKB-KW"/>
</dbReference>
<gene>
    <name evidence="3" type="ORF">FY550_09455</name>
</gene>
<dbReference type="InterPro" id="IPR038718">
    <property type="entry name" value="SNF2-like_sf"/>
</dbReference>
<dbReference type="SUPFAM" id="SSF52540">
    <property type="entry name" value="P-loop containing nucleoside triphosphate hydrolases"/>
    <property type="match status" value="2"/>
</dbReference>
<evidence type="ECO:0000313" key="4">
    <source>
        <dbReference type="Proteomes" id="UP000322553"/>
    </source>
</evidence>
<dbReference type="RefSeq" id="WP_070977687.1">
    <property type="nucleotide sequence ID" value="NZ_CP043420.1"/>
</dbReference>
<dbReference type="STRING" id="657387.BH688_05715"/>
<keyword evidence="2 3" id="KW-0347">Helicase</keyword>
<dbReference type="Gene3D" id="3.40.50.10810">
    <property type="entry name" value="Tandem AAA-ATPase domain"/>
    <property type="match status" value="1"/>
</dbReference>
<evidence type="ECO:0000256" key="1">
    <source>
        <dbReference type="ARBA" id="ARBA00022801"/>
    </source>
</evidence>
<dbReference type="PANTHER" id="PTHR45766">
    <property type="entry name" value="DNA ANNEALING HELICASE AND ENDONUCLEASE ZRANB3 FAMILY MEMBER"/>
    <property type="match status" value="1"/>
</dbReference>
<dbReference type="GO" id="GO:0005524">
    <property type="term" value="F:ATP binding"/>
    <property type="evidence" value="ECO:0007669"/>
    <property type="project" value="InterPro"/>
</dbReference>
<dbReference type="OrthoDB" id="9760715at2"/>
<keyword evidence="2 3" id="KW-0547">Nucleotide-binding</keyword>
<dbReference type="SMART" id="SM00487">
    <property type="entry name" value="DEXDc"/>
    <property type="match status" value="1"/>
</dbReference>
<dbReference type="GO" id="GO:0031297">
    <property type="term" value="P:replication fork processing"/>
    <property type="evidence" value="ECO:0007669"/>
    <property type="project" value="TreeGrafter"/>
</dbReference>
<dbReference type="PANTHER" id="PTHR45766:SF6">
    <property type="entry name" value="SWI_SNF-RELATED MATRIX-ASSOCIATED ACTIN-DEPENDENT REGULATOR OF CHROMATIN SUBFAMILY A-LIKE PROTEIN 1"/>
    <property type="match status" value="1"/>
</dbReference>
<keyword evidence="1" id="KW-0378">Hydrolase</keyword>
<dbReference type="AlphaFoldDB" id="A0A1S1NX59"/>
<dbReference type="InterPro" id="IPR000330">
    <property type="entry name" value="SNF2_N"/>
</dbReference>
<name>A0A1S1NX59_9GAMM</name>
<sequence>MAQTLELEDYQKKAARFVIQIRRCMLALCPGLGKTVSVLAAFRTLRKHGMASKMLVVAPLNPAKMVWRQEASKWEPFADMDVRLLHGSGREAAAHSDADIHVINYESLNWLYDQFDECPYDVIVLDESTYFKSPQSKRRKAILPWTWAVPYVVELTGTPSPRSLEDLWAQIHILDGGRALGRYVTHFRDRYCYPKHKRGHVVYEWGFKEGAEESIHAAVAPRVLRMSAEDYLDLPDYVFRDIDVELPPKAMRQYRSMEKEMFAELDNGDESIALSAGSARGRCHQMVGGGLYKDDREGEDYWHLHNAKTDALKVLLESLQGQPVIIAIQFRHERERVAQAVKSITGKEPPAVVSGSTVDTAVLQEEWNAGQHPAVIVHPASLSHGANLQNAGVGIVWYSMTDNLEHYDQLNRRLRRRGRTSPVMVWHIKAVNTVDEAIISRGGEKSQTQQTLLDALHSYRHDVCSCI</sequence>
<proteinExistence type="predicted"/>
<dbReference type="EMBL" id="CP043420">
    <property type="protein sequence ID" value="QEL11343.1"/>
    <property type="molecule type" value="Genomic_DNA"/>
</dbReference>
<evidence type="ECO:0000256" key="2">
    <source>
        <dbReference type="ARBA" id="ARBA00022806"/>
    </source>
</evidence>
<dbReference type="PROSITE" id="PS51192">
    <property type="entry name" value="HELICASE_ATP_BIND_1"/>
    <property type="match status" value="1"/>
</dbReference>
<dbReference type="GO" id="GO:0006281">
    <property type="term" value="P:DNA repair"/>
    <property type="evidence" value="ECO:0007669"/>
    <property type="project" value="TreeGrafter"/>
</dbReference>
<dbReference type="KEGG" id="kuy:FY550_09455"/>
<keyword evidence="4" id="KW-1185">Reference proteome</keyword>
<keyword evidence="2 3" id="KW-0067">ATP-binding</keyword>
<dbReference type="GO" id="GO:0004386">
    <property type="term" value="F:helicase activity"/>
    <property type="evidence" value="ECO:0007669"/>
    <property type="project" value="UniProtKB-KW"/>
</dbReference>
<dbReference type="Pfam" id="PF00176">
    <property type="entry name" value="SNF2-rel_dom"/>
    <property type="match status" value="1"/>
</dbReference>